<organism evidence="2 3">
    <name type="scientific">Paratissierella segnis</name>
    <dbReference type="NCBI Taxonomy" id="2763679"/>
    <lineage>
        <taxon>Bacteria</taxon>
        <taxon>Bacillati</taxon>
        <taxon>Bacillota</taxon>
        <taxon>Tissierellia</taxon>
        <taxon>Tissierellales</taxon>
        <taxon>Tissierellaceae</taxon>
        <taxon>Paratissierella</taxon>
    </lineage>
</organism>
<protein>
    <recommendedName>
        <fullName evidence="4">HeH/LEM domain-containing protein</fullName>
    </recommendedName>
</protein>
<evidence type="ECO:0000313" key="3">
    <source>
        <dbReference type="Proteomes" id="UP000601171"/>
    </source>
</evidence>
<reference evidence="2" key="1">
    <citation type="submission" date="2020-08" db="EMBL/GenBank/DDBJ databases">
        <title>Genome public.</title>
        <authorList>
            <person name="Liu C."/>
            <person name="Sun Q."/>
        </authorList>
    </citation>
    <scope>NUCLEOTIDE SEQUENCE</scope>
    <source>
        <strain evidence="2">BX21</strain>
    </source>
</reference>
<dbReference type="Gene3D" id="1.10.720.30">
    <property type="entry name" value="SAP domain"/>
    <property type="match status" value="1"/>
</dbReference>
<feature type="compositionally biased region" description="Acidic residues" evidence="1">
    <location>
        <begin position="34"/>
        <end position="64"/>
    </location>
</feature>
<dbReference type="AlphaFoldDB" id="A0A926IM62"/>
<proteinExistence type="predicted"/>
<evidence type="ECO:0008006" key="4">
    <source>
        <dbReference type="Google" id="ProtNLM"/>
    </source>
</evidence>
<dbReference type="Proteomes" id="UP000601171">
    <property type="component" value="Unassembled WGS sequence"/>
</dbReference>
<dbReference type="EMBL" id="JACRTG010000034">
    <property type="protein sequence ID" value="MBC8589333.1"/>
    <property type="molecule type" value="Genomic_DNA"/>
</dbReference>
<feature type="region of interest" description="Disordered" evidence="1">
    <location>
        <begin position="34"/>
        <end position="65"/>
    </location>
</feature>
<gene>
    <name evidence="2" type="ORF">H8707_14030</name>
</gene>
<evidence type="ECO:0000256" key="1">
    <source>
        <dbReference type="SAM" id="MobiDB-lite"/>
    </source>
</evidence>
<dbReference type="InterPro" id="IPR036361">
    <property type="entry name" value="SAP_dom_sf"/>
</dbReference>
<accession>A0A926IM62</accession>
<sequence length="99" mass="11541">MRYKNTKTGAIIDSPCRISGGDWIEVKEKINETQAEEVNEVEEVEEIEEIKEAEEDPEKEEDFDGITVKEIKQELDAFGIEYNPKARKQELYDLMMQGR</sequence>
<dbReference type="RefSeq" id="WP_262430800.1">
    <property type="nucleotide sequence ID" value="NZ_JACRTG010000034.1"/>
</dbReference>
<name>A0A926IM62_9FIRM</name>
<comment type="caution">
    <text evidence="2">The sequence shown here is derived from an EMBL/GenBank/DDBJ whole genome shotgun (WGS) entry which is preliminary data.</text>
</comment>
<evidence type="ECO:0000313" key="2">
    <source>
        <dbReference type="EMBL" id="MBC8589333.1"/>
    </source>
</evidence>
<keyword evidence="3" id="KW-1185">Reference proteome</keyword>